<comment type="caution">
    <text evidence="1">The sequence shown here is derived from an EMBL/GenBank/DDBJ whole genome shotgun (WGS) entry which is preliminary data.</text>
</comment>
<dbReference type="EMBL" id="JAIBOA010000001">
    <property type="protein sequence ID" value="MBW8481135.1"/>
    <property type="molecule type" value="Genomic_DNA"/>
</dbReference>
<organism evidence="1 2">
    <name type="scientific">Actinomadura parmotrematis</name>
    <dbReference type="NCBI Taxonomy" id="2864039"/>
    <lineage>
        <taxon>Bacteria</taxon>
        <taxon>Bacillati</taxon>
        <taxon>Actinomycetota</taxon>
        <taxon>Actinomycetes</taxon>
        <taxon>Streptosporangiales</taxon>
        <taxon>Thermomonosporaceae</taxon>
        <taxon>Actinomadura</taxon>
    </lineage>
</organism>
<evidence type="ECO:0000313" key="1">
    <source>
        <dbReference type="EMBL" id="MBW8481135.1"/>
    </source>
</evidence>
<evidence type="ECO:0008006" key="3">
    <source>
        <dbReference type="Google" id="ProtNLM"/>
    </source>
</evidence>
<dbReference type="SUPFAM" id="SSF54909">
    <property type="entry name" value="Dimeric alpha+beta barrel"/>
    <property type="match status" value="1"/>
</dbReference>
<protein>
    <recommendedName>
        <fullName evidence="3">ABM domain-containing protein</fullName>
    </recommendedName>
</protein>
<dbReference type="InterPro" id="IPR011008">
    <property type="entry name" value="Dimeric_a/b-barrel"/>
</dbReference>
<dbReference type="RefSeq" id="WP_220162604.1">
    <property type="nucleotide sequence ID" value="NZ_JAIBOA010000001.1"/>
</dbReference>
<evidence type="ECO:0000313" key="2">
    <source>
        <dbReference type="Proteomes" id="UP000774570"/>
    </source>
</evidence>
<dbReference type="Gene3D" id="3.30.70.100">
    <property type="match status" value="1"/>
</dbReference>
<gene>
    <name evidence="1" type="ORF">K1Y72_02050</name>
</gene>
<dbReference type="Proteomes" id="UP000774570">
    <property type="component" value="Unassembled WGS sequence"/>
</dbReference>
<accession>A0ABS7FLK8</accession>
<reference evidence="1 2" key="1">
    <citation type="submission" date="2021-07" db="EMBL/GenBank/DDBJ databases">
        <title>Actinomadura sp. PM05-2 isolated from lichen.</title>
        <authorList>
            <person name="Somphong A."/>
            <person name="Phongsopitanun W."/>
            <person name="Tanasupawat S."/>
            <person name="Peongsungnone V."/>
        </authorList>
    </citation>
    <scope>NUCLEOTIDE SEQUENCE [LARGE SCALE GENOMIC DNA]</scope>
    <source>
        <strain evidence="1 2">PM05-2</strain>
    </source>
</reference>
<proteinExistence type="predicted"/>
<name>A0ABS7FLK8_9ACTN</name>
<keyword evidence="2" id="KW-1185">Reference proteome</keyword>
<sequence length="91" mass="9525">MHAAFVTIRIDPERAPQAAAALMDDVLPRLKAAPGFVGGHWMEPRDGDGLAVLLFATEDDAERGALAGLDGPVPGVTVRGVEIRRVAVSVP</sequence>